<keyword evidence="6 7" id="KW-0472">Membrane</keyword>
<name>A0ABU0ZK33_9ACTN</name>
<dbReference type="Proteomes" id="UP001230908">
    <property type="component" value="Unassembled WGS sequence"/>
</dbReference>
<evidence type="ECO:0000313" key="10">
    <source>
        <dbReference type="Proteomes" id="UP001230908"/>
    </source>
</evidence>
<feature type="domain" description="ABC transmembrane type-1" evidence="8">
    <location>
        <begin position="100"/>
        <end position="301"/>
    </location>
</feature>
<dbReference type="Gene3D" id="1.10.3720.10">
    <property type="entry name" value="MetI-like"/>
    <property type="match status" value="1"/>
</dbReference>
<evidence type="ECO:0000256" key="5">
    <source>
        <dbReference type="ARBA" id="ARBA00022989"/>
    </source>
</evidence>
<dbReference type="PROSITE" id="PS50928">
    <property type="entry name" value="ABC_TM1"/>
    <property type="match status" value="1"/>
</dbReference>
<comment type="similarity">
    <text evidence="7">Belongs to the binding-protein-dependent transport system permease family.</text>
</comment>
<evidence type="ECO:0000256" key="4">
    <source>
        <dbReference type="ARBA" id="ARBA00022692"/>
    </source>
</evidence>
<comment type="caution">
    <text evidence="9">The sequence shown here is derived from an EMBL/GenBank/DDBJ whole genome shotgun (WGS) entry which is preliminary data.</text>
</comment>
<dbReference type="Pfam" id="PF19300">
    <property type="entry name" value="BPD_transp_1_N"/>
    <property type="match status" value="1"/>
</dbReference>
<evidence type="ECO:0000259" key="8">
    <source>
        <dbReference type="PROSITE" id="PS50928"/>
    </source>
</evidence>
<sequence length="311" mass="33546">MGYLKYISRRLVYGILVLFLTFTGSFFLLFIVPGDAAGALTTGGEGANLAAALQEQREVLGLDRPIQTQYFDALWSALHGDFGISFREKVPASTVYFEAFGDTLRLASVGLLLAIVVGLAVGLLTQVVHLAWLRELLLAVPPLFVSLPIFLTALLLLQLFAFKLGLIEPFGDESLAGLVIASLCIAFPGGANIAQLLAVNLERTMRSPYVETLSNWGLTRREILYRHGLKNAVLPVLTSFGTTVGNIFAGTVITETVFSRNGVGRIIVDAVNAKDIPVVLISVTISAAIFVVVNLLVDALYPIIDKRIQVA</sequence>
<gene>
    <name evidence="9" type="ORF">RB614_23050</name>
</gene>
<feature type="transmembrane region" description="Helical" evidence="7">
    <location>
        <begin position="278"/>
        <end position="297"/>
    </location>
</feature>
<feature type="transmembrane region" description="Helical" evidence="7">
    <location>
        <begin position="136"/>
        <end position="162"/>
    </location>
</feature>
<organism evidence="9 10">
    <name type="scientific">Phytohabitans maris</name>
    <dbReference type="NCBI Taxonomy" id="3071409"/>
    <lineage>
        <taxon>Bacteria</taxon>
        <taxon>Bacillati</taxon>
        <taxon>Actinomycetota</taxon>
        <taxon>Actinomycetes</taxon>
        <taxon>Micromonosporales</taxon>
        <taxon>Micromonosporaceae</taxon>
    </lineage>
</organism>
<dbReference type="Pfam" id="PF00528">
    <property type="entry name" value="BPD_transp_1"/>
    <property type="match status" value="1"/>
</dbReference>
<dbReference type="InterPro" id="IPR045621">
    <property type="entry name" value="BPD_transp_1_N"/>
</dbReference>
<dbReference type="PANTHER" id="PTHR43163">
    <property type="entry name" value="DIPEPTIDE TRANSPORT SYSTEM PERMEASE PROTEIN DPPB-RELATED"/>
    <property type="match status" value="1"/>
</dbReference>
<accession>A0ABU0ZK33</accession>
<feature type="transmembrane region" description="Helical" evidence="7">
    <location>
        <begin position="232"/>
        <end position="258"/>
    </location>
</feature>
<dbReference type="PANTHER" id="PTHR43163:SF6">
    <property type="entry name" value="DIPEPTIDE TRANSPORT SYSTEM PERMEASE PROTEIN DPPB-RELATED"/>
    <property type="match status" value="1"/>
</dbReference>
<proteinExistence type="inferred from homology"/>
<protein>
    <submittedName>
        <fullName evidence="9">ABC transporter permease</fullName>
    </submittedName>
</protein>
<dbReference type="InterPro" id="IPR000515">
    <property type="entry name" value="MetI-like"/>
</dbReference>
<evidence type="ECO:0000313" key="9">
    <source>
        <dbReference type="EMBL" id="MDQ7907399.1"/>
    </source>
</evidence>
<dbReference type="CDD" id="cd06261">
    <property type="entry name" value="TM_PBP2"/>
    <property type="match status" value="1"/>
</dbReference>
<evidence type="ECO:0000256" key="1">
    <source>
        <dbReference type="ARBA" id="ARBA00004651"/>
    </source>
</evidence>
<feature type="transmembrane region" description="Helical" evidence="7">
    <location>
        <begin position="12"/>
        <end position="32"/>
    </location>
</feature>
<evidence type="ECO:0000256" key="3">
    <source>
        <dbReference type="ARBA" id="ARBA00022475"/>
    </source>
</evidence>
<evidence type="ECO:0000256" key="2">
    <source>
        <dbReference type="ARBA" id="ARBA00022448"/>
    </source>
</evidence>
<dbReference type="InterPro" id="IPR035906">
    <property type="entry name" value="MetI-like_sf"/>
</dbReference>
<keyword evidence="3" id="KW-1003">Cell membrane</keyword>
<feature type="transmembrane region" description="Helical" evidence="7">
    <location>
        <begin position="174"/>
        <end position="199"/>
    </location>
</feature>
<reference evidence="9 10" key="1">
    <citation type="submission" date="2023-08" db="EMBL/GenBank/DDBJ databases">
        <title>Phytohabitans sansha sp. nov., isolated from marine sediment.</title>
        <authorList>
            <person name="Zhao Y."/>
            <person name="Yi K."/>
        </authorList>
    </citation>
    <scope>NUCLEOTIDE SEQUENCE [LARGE SCALE GENOMIC DNA]</scope>
    <source>
        <strain evidence="9 10">ZYX-F-186</strain>
    </source>
</reference>
<dbReference type="SUPFAM" id="SSF161098">
    <property type="entry name" value="MetI-like"/>
    <property type="match status" value="1"/>
</dbReference>
<dbReference type="RefSeq" id="WP_308714677.1">
    <property type="nucleotide sequence ID" value="NZ_JAVHUY010000022.1"/>
</dbReference>
<keyword evidence="4 7" id="KW-0812">Transmembrane</keyword>
<keyword evidence="5 7" id="KW-1133">Transmembrane helix</keyword>
<keyword evidence="2 7" id="KW-0813">Transport</keyword>
<evidence type="ECO:0000256" key="7">
    <source>
        <dbReference type="RuleBase" id="RU363032"/>
    </source>
</evidence>
<evidence type="ECO:0000256" key="6">
    <source>
        <dbReference type="ARBA" id="ARBA00023136"/>
    </source>
</evidence>
<comment type="subcellular location">
    <subcellularLocation>
        <location evidence="1 7">Cell membrane</location>
        <topology evidence="1 7">Multi-pass membrane protein</topology>
    </subcellularLocation>
</comment>
<dbReference type="EMBL" id="JAVHUY010000022">
    <property type="protein sequence ID" value="MDQ7907399.1"/>
    <property type="molecule type" value="Genomic_DNA"/>
</dbReference>
<keyword evidence="10" id="KW-1185">Reference proteome</keyword>
<feature type="transmembrane region" description="Helical" evidence="7">
    <location>
        <begin position="104"/>
        <end position="124"/>
    </location>
</feature>